<organism evidence="1 2">
    <name type="scientific">Campylobacter lanienae NCTC 13004</name>
    <dbReference type="NCBI Taxonomy" id="1031753"/>
    <lineage>
        <taxon>Bacteria</taxon>
        <taxon>Pseudomonadati</taxon>
        <taxon>Campylobacterota</taxon>
        <taxon>Epsilonproteobacteria</taxon>
        <taxon>Campylobacterales</taxon>
        <taxon>Campylobacteraceae</taxon>
        <taxon>Campylobacter</taxon>
    </lineage>
</organism>
<gene>
    <name evidence="1" type="ORF">CLAN_0147</name>
</gene>
<evidence type="ECO:0000313" key="1">
    <source>
        <dbReference type="EMBL" id="ARQ96923.1"/>
    </source>
</evidence>
<dbReference type="AlphaFoldDB" id="A0A1X9SL17"/>
<reference evidence="2" key="2">
    <citation type="journal article" date="2017" name="Genome Biol. Evol.">
        <title>Comparative genomic analysis identifies a Campylobacter clade deficient in selenium metabolism.</title>
        <authorList>
            <person name="Miller W.G."/>
            <person name="Yee E."/>
            <person name="Lopes B.S."/>
            <person name="Chapman M.H."/>
            <person name="Huynh S."/>
            <person name="Bono J.L."/>
            <person name="Parker C.T."/>
            <person name="Strachan N.J.C."/>
            <person name="Forbes K.J."/>
        </authorList>
    </citation>
    <scope>NUCLEOTIDE SEQUENCE [LARGE SCALE GENOMIC DNA]</scope>
    <source>
        <strain evidence="2">NCTC 13004</strain>
    </source>
</reference>
<dbReference type="GeneID" id="46920619"/>
<evidence type="ECO:0008006" key="3">
    <source>
        <dbReference type="Google" id="ProtNLM"/>
    </source>
</evidence>
<evidence type="ECO:0000313" key="2">
    <source>
        <dbReference type="Proteomes" id="UP000202031"/>
    </source>
</evidence>
<proteinExistence type="predicted"/>
<sequence length="442" mass="51984">MAKVALCISGAFRGENFIEYLNDTIGKFKSLNPDVFIASWDSYKIWPGVGGLGVGWIRNWYSQDIIEFAPKEFIGSNSDFKKLFPEVYKILEKEIDKHIDNDLLEKIKRLDNVKSIKLSNEQEYLKQYPSNLEIVNSTKMFYGFWQVVNLLLEYETKNNFYYDYIIVLRPDKIYSIDFDLKFIETLQQDNEIICEEYDWGMMDISLYGKRYAMIELLSLFDKASRYRHLDYFKYFPSGICCAPIGFLDHSILVRCVKFIGLKINNTNFIKYNKIDYNPRIPNIQKALLKDLENIDTNRDQDYILFFDILNCPKLLSTRLATQIIKNHLSYKLGEAMIANSKSLLGYIKMPFKLNHIKKEHNNEQKSYEKIIKKHPNLKLPPLETYPDYNEAIKIKNHLSYKLGEALIKANNKGFITGGGGYWLLFEIRRIIKEHKKAKNENR</sequence>
<name>A0A1X9SL17_9BACT</name>
<dbReference type="KEGG" id="clx:CLAN_0147"/>
<protein>
    <recommendedName>
        <fullName evidence="3">Capsular biosynthesis protein</fullName>
    </recommendedName>
</protein>
<reference evidence="2" key="1">
    <citation type="journal article" date="2017" name="Genome Biol. Evol.">
        <title>Comparative Genomic Analysis Identifies a Campylobacter Clade Deficient in Selenium Metabolism.</title>
        <authorList>
            <person name="Miller W.G."/>
            <person name="Yee E."/>
            <person name="Lopes B.S."/>
            <person name="Chapman M.H."/>
            <person name="Huynh S."/>
            <person name="Bono J.L."/>
            <person name="Parker C.T."/>
            <person name="Strachan N.J.C."/>
            <person name="Forbes K.J."/>
        </authorList>
    </citation>
    <scope>NUCLEOTIDE SEQUENCE [LARGE SCALE GENOMIC DNA]</scope>
    <source>
        <strain evidence="2">NCTC 13004</strain>
    </source>
</reference>
<accession>A0A1X9SL17</accession>
<dbReference type="Proteomes" id="UP000202031">
    <property type="component" value="Chromosome"/>
</dbReference>
<dbReference type="EMBL" id="CP015578">
    <property type="protein sequence ID" value="ARQ96923.1"/>
    <property type="molecule type" value="Genomic_DNA"/>
</dbReference>
<dbReference type="RefSeq" id="WP_100590338.1">
    <property type="nucleotide sequence ID" value="NZ_CP015578.1"/>
</dbReference>